<feature type="chain" id="PRO_5032345482" evidence="3">
    <location>
        <begin position="31"/>
        <end position="566"/>
    </location>
</feature>
<dbReference type="InterPro" id="IPR003137">
    <property type="entry name" value="PA_domain"/>
</dbReference>
<dbReference type="InterPro" id="IPR026444">
    <property type="entry name" value="Secre_tail"/>
</dbReference>
<protein>
    <submittedName>
        <fullName evidence="6">T9SS type A sorting domain-containing protein</fullName>
    </submittedName>
</protein>
<evidence type="ECO:0000256" key="3">
    <source>
        <dbReference type="SAM" id="SignalP"/>
    </source>
</evidence>
<proteinExistence type="predicted"/>
<dbReference type="SUPFAM" id="SSF55486">
    <property type="entry name" value="Metalloproteases ('zincins'), catalytic domain"/>
    <property type="match status" value="1"/>
</dbReference>
<reference evidence="6" key="1">
    <citation type="journal article" date="2020" name="mSystems">
        <title>Genome- and Community-Level Interaction Insights into Carbon Utilization and Element Cycling Functions of Hydrothermarchaeota in Hydrothermal Sediment.</title>
        <authorList>
            <person name="Zhou Z."/>
            <person name="Liu Y."/>
            <person name="Xu W."/>
            <person name="Pan J."/>
            <person name="Luo Z.H."/>
            <person name="Li M."/>
        </authorList>
    </citation>
    <scope>NUCLEOTIDE SEQUENCE [LARGE SCALE GENOMIC DNA]</scope>
    <source>
        <strain evidence="6">SpSt-381</strain>
    </source>
</reference>
<accession>A0A832I274</accession>
<dbReference type="EMBL" id="DSQF01000020">
    <property type="protein sequence ID" value="HGZ43799.1"/>
    <property type="molecule type" value="Genomic_DNA"/>
</dbReference>
<name>A0A832I274_UNCEI</name>
<dbReference type="PANTHER" id="PTHR22702">
    <property type="entry name" value="PROTEASE-ASSOCIATED DOMAIN-CONTAINING PROTEIN"/>
    <property type="match status" value="1"/>
</dbReference>
<feature type="signal peptide" evidence="3">
    <location>
        <begin position="1"/>
        <end position="30"/>
    </location>
</feature>
<dbReference type="InterPro" id="IPR025965">
    <property type="entry name" value="FlgD/Vpr_Ig-like"/>
</dbReference>
<dbReference type="Pfam" id="PF02225">
    <property type="entry name" value="PA"/>
    <property type="match status" value="1"/>
</dbReference>
<dbReference type="Gene3D" id="3.50.30.30">
    <property type="match status" value="1"/>
</dbReference>
<feature type="domain" description="PA" evidence="4">
    <location>
        <begin position="293"/>
        <end position="381"/>
    </location>
</feature>
<evidence type="ECO:0000256" key="1">
    <source>
        <dbReference type="ARBA" id="ARBA00022729"/>
    </source>
</evidence>
<organism evidence="6">
    <name type="scientific">Eiseniibacteriota bacterium</name>
    <dbReference type="NCBI Taxonomy" id="2212470"/>
    <lineage>
        <taxon>Bacteria</taxon>
        <taxon>Candidatus Eiseniibacteriota</taxon>
    </lineage>
</organism>
<gene>
    <name evidence="6" type="ORF">ENR23_10310</name>
</gene>
<evidence type="ECO:0000259" key="4">
    <source>
        <dbReference type="Pfam" id="PF02225"/>
    </source>
</evidence>
<dbReference type="Gene3D" id="2.60.40.4070">
    <property type="match status" value="1"/>
</dbReference>
<sequence length="566" mass="57792">MRIRDGILRRGLAPLVLLALLALVPAAAGAATIVINNVDGPGEGFNDPTPVAPVGGNPGTTLGQQRLNVFQYAANLWGAILPSAVTIQVNAAFNPLTCTSTSAVLGSAGPSFVFRDFAGAVFPGTWYHSALADKLAALELGGIPDLNSQFNSNLNGSPGCLGGASWYYGYDFNEGSNVDLLPVVLHELGHGLGFSTLTNGATGQYFNSFPSTFDHFLTDLSTGLTWNAASQAQRAASAISVTGLGWSGWDGKAAAGAYLSKRARVLVNSPPGIAGNTFGNAALFGAPLTSPGVTADIVLVNDGVGTTSDGCEAIVNSVAGKIALIDRGTCAFVLKAANAQAAGAVGVIIANNVAGEFVPGGTDPSIVIPVIGVTQAFGNTLKAELLNGPVNATLGLHPTQLAGTDPTGRPLMYAPNPFQSGSSVSHWDVSMTPNTLMEPAINTDLTGVDITTGAFRDIGWLPTLASAPAPGGTGRVAFTGAPRPNPATSGTAIGFRLPGPEFVRLAVYDVRGARVATLENRMLPPGDHVARWDGRTAGGLEAAPGVYLVALTTSQGTLTQRVSVLR</sequence>
<dbReference type="AlphaFoldDB" id="A0A832I274"/>
<comment type="caution">
    <text evidence="6">The sequence shown here is derived from an EMBL/GenBank/DDBJ whole genome shotgun (WGS) entry which is preliminary data.</text>
</comment>
<keyword evidence="2" id="KW-0325">Glycoprotein</keyword>
<evidence type="ECO:0000313" key="6">
    <source>
        <dbReference type="EMBL" id="HGZ43799.1"/>
    </source>
</evidence>
<evidence type="ECO:0000259" key="5">
    <source>
        <dbReference type="Pfam" id="PF13860"/>
    </source>
</evidence>
<dbReference type="Pfam" id="PF13860">
    <property type="entry name" value="FlgD_ig"/>
    <property type="match status" value="1"/>
</dbReference>
<dbReference type="NCBIfam" id="TIGR04183">
    <property type="entry name" value="Por_Secre_tail"/>
    <property type="match status" value="1"/>
</dbReference>
<dbReference type="CDD" id="cd04818">
    <property type="entry name" value="PA_subtilisin_1"/>
    <property type="match status" value="1"/>
</dbReference>
<dbReference type="InterPro" id="IPR046450">
    <property type="entry name" value="PA_dom_sf"/>
</dbReference>
<dbReference type="PANTHER" id="PTHR22702:SF1">
    <property type="entry name" value="PROTEASE-ASSOCIATED DOMAIN-CONTAINING PROTEIN 1"/>
    <property type="match status" value="1"/>
</dbReference>
<dbReference type="SUPFAM" id="SSF52025">
    <property type="entry name" value="PA domain"/>
    <property type="match status" value="1"/>
</dbReference>
<keyword evidence="1 3" id="KW-0732">Signal</keyword>
<evidence type="ECO:0000256" key="2">
    <source>
        <dbReference type="ARBA" id="ARBA00023180"/>
    </source>
</evidence>
<feature type="domain" description="FlgD/Vpr Ig-like" evidence="5">
    <location>
        <begin position="490"/>
        <end position="555"/>
    </location>
</feature>